<dbReference type="Proteomes" id="UP000823399">
    <property type="component" value="Unassembled WGS sequence"/>
</dbReference>
<dbReference type="RefSeq" id="XP_041296121.1">
    <property type="nucleotide sequence ID" value="XM_041431023.1"/>
</dbReference>
<evidence type="ECO:0000313" key="2">
    <source>
        <dbReference type="Proteomes" id="UP000823399"/>
    </source>
</evidence>
<protein>
    <submittedName>
        <fullName evidence="1">Uncharacterized protein</fullName>
    </submittedName>
</protein>
<name>A0A9P7FC47_9AGAM</name>
<reference evidence="1" key="1">
    <citation type="journal article" date="2020" name="New Phytol.">
        <title>Comparative genomics reveals dynamic genome evolution in host specialist ectomycorrhizal fungi.</title>
        <authorList>
            <person name="Lofgren L.A."/>
            <person name="Nguyen N.H."/>
            <person name="Vilgalys R."/>
            <person name="Ruytinx J."/>
            <person name="Liao H.L."/>
            <person name="Branco S."/>
            <person name="Kuo A."/>
            <person name="LaButti K."/>
            <person name="Lipzen A."/>
            <person name="Andreopoulos W."/>
            <person name="Pangilinan J."/>
            <person name="Riley R."/>
            <person name="Hundley H."/>
            <person name="Na H."/>
            <person name="Barry K."/>
            <person name="Grigoriev I.V."/>
            <person name="Stajich J.E."/>
            <person name="Kennedy P.G."/>
        </authorList>
    </citation>
    <scope>NUCLEOTIDE SEQUENCE</scope>
    <source>
        <strain evidence="1">FC423</strain>
    </source>
</reference>
<gene>
    <name evidence="1" type="ORF">F5147DRAFT_570970</name>
</gene>
<organism evidence="1 2">
    <name type="scientific">Suillus discolor</name>
    <dbReference type="NCBI Taxonomy" id="1912936"/>
    <lineage>
        <taxon>Eukaryota</taxon>
        <taxon>Fungi</taxon>
        <taxon>Dikarya</taxon>
        <taxon>Basidiomycota</taxon>
        <taxon>Agaricomycotina</taxon>
        <taxon>Agaricomycetes</taxon>
        <taxon>Agaricomycetidae</taxon>
        <taxon>Boletales</taxon>
        <taxon>Suillineae</taxon>
        <taxon>Suillaceae</taxon>
        <taxon>Suillus</taxon>
    </lineage>
</organism>
<dbReference type="AlphaFoldDB" id="A0A9P7FC47"/>
<keyword evidence="2" id="KW-1185">Reference proteome</keyword>
<feature type="non-terminal residue" evidence="1">
    <location>
        <position position="1"/>
    </location>
</feature>
<sequence length="83" mass="9348">QDLKACIPVLHRRGHSVTSICHLLGIKKILVYKTIRLTANSSQHANNGSHGRRCNLSIDDIAFLTTTLCRNPTIYLDELQHEL</sequence>
<dbReference type="OrthoDB" id="3012036at2759"/>
<evidence type="ECO:0000313" key="1">
    <source>
        <dbReference type="EMBL" id="KAG2113827.1"/>
    </source>
</evidence>
<proteinExistence type="predicted"/>
<dbReference type="EMBL" id="JABBWM010000011">
    <property type="protein sequence ID" value="KAG2113827.1"/>
    <property type="molecule type" value="Genomic_DNA"/>
</dbReference>
<accession>A0A9P7FC47</accession>
<dbReference type="GeneID" id="64693282"/>
<comment type="caution">
    <text evidence="1">The sequence shown here is derived from an EMBL/GenBank/DDBJ whole genome shotgun (WGS) entry which is preliminary data.</text>
</comment>